<name>A0A9J6BPC9_POLVA</name>
<dbReference type="Proteomes" id="UP001107558">
    <property type="component" value="Chromosome 3"/>
</dbReference>
<organism evidence="1 2">
    <name type="scientific">Polypedilum vanderplanki</name>
    <name type="common">Sleeping chironomid midge</name>
    <dbReference type="NCBI Taxonomy" id="319348"/>
    <lineage>
        <taxon>Eukaryota</taxon>
        <taxon>Metazoa</taxon>
        <taxon>Ecdysozoa</taxon>
        <taxon>Arthropoda</taxon>
        <taxon>Hexapoda</taxon>
        <taxon>Insecta</taxon>
        <taxon>Pterygota</taxon>
        <taxon>Neoptera</taxon>
        <taxon>Endopterygota</taxon>
        <taxon>Diptera</taxon>
        <taxon>Nematocera</taxon>
        <taxon>Chironomoidea</taxon>
        <taxon>Chironomidae</taxon>
        <taxon>Chironominae</taxon>
        <taxon>Polypedilum</taxon>
        <taxon>Polypedilum</taxon>
    </lineage>
</organism>
<evidence type="ECO:0000313" key="2">
    <source>
        <dbReference type="Proteomes" id="UP001107558"/>
    </source>
</evidence>
<evidence type="ECO:0000313" key="1">
    <source>
        <dbReference type="EMBL" id="KAG5671575.1"/>
    </source>
</evidence>
<protein>
    <submittedName>
        <fullName evidence="1">Uncharacterized protein</fullName>
    </submittedName>
</protein>
<comment type="caution">
    <text evidence="1">The sequence shown here is derived from an EMBL/GenBank/DDBJ whole genome shotgun (WGS) entry which is preliminary data.</text>
</comment>
<reference evidence="1" key="1">
    <citation type="submission" date="2021-03" db="EMBL/GenBank/DDBJ databases">
        <title>Chromosome level genome of the anhydrobiotic midge Polypedilum vanderplanki.</title>
        <authorList>
            <person name="Yoshida Y."/>
            <person name="Kikawada T."/>
            <person name="Gusev O."/>
        </authorList>
    </citation>
    <scope>NUCLEOTIDE SEQUENCE</scope>
    <source>
        <strain evidence="1">NIAS01</strain>
        <tissue evidence="1">Whole body or cell culture</tissue>
    </source>
</reference>
<sequence>MNCFPYVCLTSLAFSASSLIHDQIPSLFSLYKNILLSPPDTPKTLPVNDQLTFHTTSSKVFKIVGVHKAKSSVLQIITRRSCEQLAIRVDGNPIDGAQATSRIQSQ</sequence>
<dbReference type="EMBL" id="JADBJN010000003">
    <property type="protein sequence ID" value="KAG5671575.1"/>
    <property type="molecule type" value="Genomic_DNA"/>
</dbReference>
<gene>
    <name evidence="1" type="ORF">PVAND_001768</name>
</gene>
<accession>A0A9J6BPC9</accession>
<proteinExistence type="predicted"/>
<dbReference type="AlphaFoldDB" id="A0A9J6BPC9"/>
<keyword evidence="2" id="KW-1185">Reference proteome</keyword>